<comment type="similarity">
    <text evidence="1">Belongs to the iron-containing alcohol dehydrogenase family.</text>
</comment>
<name>A0ABU1Z1J5_9MICC</name>
<dbReference type="InterPro" id="IPR039697">
    <property type="entry name" value="Alcohol_dehydrogenase_Fe"/>
</dbReference>
<evidence type="ECO:0000313" key="6">
    <source>
        <dbReference type="Proteomes" id="UP001180715"/>
    </source>
</evidence>
<accession>A0ABU1Z1J5</accession>
<dbReference type="PROSITE" id="PS51186">
    <property type="entry name" value="GNAT"/>
    <property type="match status" value="1"/>
</dbReference>
<dbReference type="CDD" id="cd04301">
    <property type="entry name" value="NAT_SF"/>
    <property type="match status" value="1"/>
</dbReference>
<keyword evidence="2" id="KW-0560">Oxidoreductase</keyword>
<dbReference type="Pfam" id="PF13302">
    <property type="entry name" value="Acetyltransf_3"/>
    <property type="match status" value="1"/>
</dbReference>
<keyword evidence="6" id="KW-1185">Reference proteome</keyword>
<dbReference type="PANTHER" id="PTHR11496:SF102">
    <property type="entry name" value="ALCOHOL DEHYDROGENASE 4"/>
    <property type="match status" value="1"/>
</dbReference>
<dbReference type="EMBL" id="JAVDXX010000001">
    <property type="protein sequence ID" value="MDR7294490.1"/>
    <property type="molecule type" value="Genomic_DNA"/>
</dbReference>
<dbReference type="InterPro" id="IPR056798">
    <property type="entry name" value="ADH_Fe_C"/>
</dbReference>
<organism evidence="5 6">
    <name type="scientific">Pseudoglutamicibacter albus</name>
    <dbReference type="NCBI Taxonomy" id="98671"/>
    <lineage>
        <taxon>Bacteria</taxon>
        <taxon>Bacillati</taxon>
        <taxon>Actinomycetota</taxon>
        <taxon>Actinomycetes</taxon>
        <taxon>Micrococcales</taxon>
        <taxon>Micrococcaceae</taxon>
        <taxon>Pseudoglutamicibacter</taxon>
    </lineage>
</organism>
<dbReference type="Proteomes" id="UP001180715">
    <property type="component" value="Unassembled WGS sequence"/>
</dbReference>
<gene>
    <name evidence="5" type="ORF">J2S67_001758</name>
</gene>
<dbReference type="Gene3D" id="3.40.50.1970">
    <property type="match status" value="1"/>
</dbReference>
<dbReference type="PANTHER" id="PTHR11496">
    <property type="entry name" value="ALCOHOL DEHYDROGENASE"/>
    <property type="match status" value="1"/>
</dbReference>
<dbReference type="InterPro" id="IPR016181">
    <property type="entry name" value="Acyl_CoA_acyltransferase"/>
</dbReference>
<dbReference type="InterPro" id="IPR001670">
    <property type="entry name" value="ADH_Fe/GldA"/>
</dbReference>
<evidence type="ECO:0000256" key="3">
    <source>
        <dbReference type="ARBA" id="ARBA00023027"/>
    </source>
</evidence>
<dbReference type="SUPFAM" id="SSF55729">
    <property type="entry name" value="Acyl-CoA N-acyltransferases (Nat)"/>
    <property type="match status" value="1"/>
</dbReference>
<dbReference type="CDD" id="cd08177">
    <property type="entry name" value="MAR"/>
    <property type="match status" value="1"/>
</dbReference>
<keyword evidence="3" id="KW-0520">NAD</keyword>
<evidence type="ECO:0000256" key="2">
    <source>
        <dbReference type="ARBA" id="ARBA00023002"/>
    </source>
</evidence>
<dbReference type="InterPro" id="IPR000182">
    <property type="entry name" value="GNAT_dom"/>
</dbReference>
<dbReference type="Pfam" id="PF00465">
    <property type="entry name" value="Fe-ADH"/>
    <property type="match status" value="1"/>
</dbReference>
<comment type="caution">
    <text evidence="5">The sequence shown here is derived from an EMBL/GenBank/DDBJ whole genome shotgun (WGS) entry which is preliminary data.</text>
</comment>
<dbReference type="InterPro" id="IPR034786">
    <property type="entry name" value="MAR"/>
</dbReference>
<feature type="domain" description="N-acetyltransferase" evidence="4">
    <location>
        <begin position="371"/>
        <end position="528"/>
    </location>
</feature>
<dbReference type="Gene3D" id="1.20.1090.10">
    <property type="entry name" value="Dehydroquinate synthase-like - alpha domain"/>
    <property type="match status" value="1"/>
</dbReference>
<reference evidence="5" key="1">
    <citation type="submission" date="2023-07" db="EMBL/GenBank/DDBJ databases">
        <title>Sequencing the genomes of 1000 actinobacteria strains.</title>
        <authorList>
            <person name="Klenk H.-P."/>
        </authorList>
    </citation>
    <scope>NUCLEOTIDE SEQUENCE</scope>
    <source>
        <strain evidence="5">DSM 13068</strain>
    </source>
</reference>
<dbReference type="Gene3D" id="3.40.630.30">
    <property type="match status" value="1"/>
</dbReference>
<proteinExistence type="inferred from homology"/>
<evidence type="ECO:0000313" key="5">
    <source>
        <dbReference type="EMBL" id="MDR7294490.1"/>
    </source>
</evidence>
<dbReference type="RefSeq" id="WP_310248299.1">
    <property type="nucleotide sequence ID" value="NZ_JAVDXX010000001.1"/>
</dbReference>
<evidence type="ECO:0000256" key="1">
    <source>
        <dbReference type="ARBA" id="ARBA00007358"/>
    </source>
</evidence>
<evidence type="ECO:0000259" key="4">
    <source>
        <dbReference type="PROSITE" id="PS51186"/>
    </source>
</evidence>
<protein>
    <submittedName>
        <fullName evidence="5">Alcohol dehydrogenase class IV/RimJ/RimL family protein N-acetyltransferase</fullName>
    </submittedName>
</protein>
<sequence>MSMSFEHTTLGQRVLFGTGQATEHLAAELERLGASRPMVIAGEFETELAKTATAKVTPAVWWDEVVMHVPVEVAERARAAAGEADADVLVSVGGGSTTGLAKAVALTTGIPVIAIPTTYAGSEATNVWGLTDDRTKTTGVDDKVLPVTVIYDAELSKTLPVEMSVASGLNGMAHCVDSLWAPRTDPINQALALEGARALALALRGIVADADDMDAREQALYGCYLAAVSFAGAGSGLHHKICHVLGGTFDLPHAQTHATVLPYVLELNAPAVLELAGRLAAALGGEVSSDPAAAAVNALRELYEAVDAPSRLADYGFTAKGIPEAVERVLKAAPASNPVAVTEQNMTELLTAALNGDRTQSEAAELSGGGVVLRHFRADDVDDLLATCQDPAVVEWTRVPLDYTREMALNWCTQSPGTRWVITVPDGPESGRLMGQIELRVHNEHHVSLGYMTAPWARGRGLMTEAVRLATAWALERGAARVELCVHPGNRASRRVAEKAGFTYEGVRRNGEVLRGDVRDLAVYSAIP</sequence>
<dbReference type="Pfam" id="PF25137">
    <property type="entry name" value="ADH_Fe_C"/>
    <property type="match status" value="1"/>
</dbReference>
<dbReference type="SUPFAM" id="SSF56796">
    <property type="entry name" value="Dehydroquinate synthase-like"/>
    <property type="match status" value="1"/>
</dbReference>